<name>A0A432VZB0_9GAMM</name>
<dbReference type="OrthoDB" id="9779128at2"/>
<keyword evidence="1 4" id="KW-0732">Signal</keyword>
<dbReference type="InterPro" id="IPR036680">
    <property type="entry name" value="SPOR-like_sf"/>
</dbReference>
<dbReference type="Pfam" id="PF03330">
    <property type="entry name" value="DPBB_1"/>
    <property type="match status" value="1"/>
</dbReference>
<dbReference type="Pfam" id="PF05036">
    <property type="entry name" value="SPOR"/>
    <property type="match status" value="1"/>
</dbReference>
<feature type="domain" description="SPOR" evidence="6">
    <location>
        <begin position="184"/>
        <end position="261"/>
    </location>
</feature>
<evidence type="ECO:0000256" key="3">
    <source>
        <dbReference type="ARBA" id="ARBA00023316"/>
    </source>
</evidence>
<dbReference type="Gene3D" id="3.30.70.1070">
    <property type="entry name" value="Sporulation related repeat"/>
    <property type="match status" value="1"/>
</dbReference>
<proteinExistence type="inferred from homology"/>
<dbReference type="GO" id="GO:0000270">
    <property type="term" value="P:peptidoglycan metabolic process"/>
    <property type="evidence" value="ECO:0007669"/>
    <property type="project" value="UniProtKB-UniRule"/>
</dbReference>
<dbReference type="GO" id="GO:0009279">
    <property type="term" value="C:cell outer membrane"/>
    <property type="evidence" value="ECO:0007669"/>
    <property type="project" value="TreeGrafter"/>
</dbReference>
<evidence type="ECO:0000256" key="1">
    <source>
        <dbReference type="ARBA" id="ARBA00022729"/>
    </source>
</evidence>
<dbReference type="CDD" id="cd22268">
    <property type="entry name" value="DPBB_RlpA-like"/>
    <property type="match status" value="1"/>
</dbReference>
<evidence type="ECO:0000256" key="2">
    <source>
        <dbReference type="ARBA" id="ARBA00023239"/>
    </source>
</evidence>
<keyword evidence="3 4" id="KW-0961">Cell wall biogenesis/degradation</keyword>
<dbReference type="InterPro" id="IPR007730">
    <property type="entry name" value="SPOR-like_dom"/>
</dbReference>
<dbReference type="GO" id="GO:0071555">
    <property type="term" value="P:cell wall organization"/>
    <property type="evidence" value="ECO:0007669"/>
    <property type="project" value="UniProtKB-KW"/>
</dbReference>
<dbReference type="InterPro" id="IPR034718">
    <property type="entry name" value="RlpA"/>
</dbReference>
<dbReference type="InterPro" id="IPR036908">
    <property type="entry name" value="RlpA-like_sf"/>
</dbReference>
<dbReference type="SUPFAM" id="SSF50685">
    <property type="entry name" value="Barwin-like endoglucanases"/>
    <property type="match status" value="1"/>
</dbReference>
<protein>
    <recommendedName>
        <fullName evidence="4">Endolytic peptidoglycan transglycosylase RlpA</fullName>
        <ecNumber evidence="4">4.2.2.-</ecNumber>
    </recommendedName>
</protein>
<keyword evidence="8" id="KW-1185">Reference proteome</keyword>
<dbReference type="Proteomes" id="UP000288212">
    <property type="component" value="Unassembled WGS sequence"/>
</dbReference>
<comment type="function">
    <text evidence="4">Lytic transglycosylase with a strong preference for naked glycan strands that lack stem peptides.</text>
</comment>
<dbReference type="InterPro" id="IPR009009">
    <property type="entry name" value="RlpA-like_DPBB"/>
</dbReference>
<evidence type="ECO:0000313" key="8">
    <source>
        <dbReference type="Proteomes" id="UP000288212"/>
    </source>
</evidence>
<evidence type="ECO:0000259" key="6">
    <source>
        <dbReference type="PROSITE" id="PS51724"/>
    </source>
</evidence>
<dbReference type="FunFam" id="2.40.40.10:FF:000003">
    <property type="entry name" value="Endolytic peptidoglycan transglycosylase RlpA"/>
    <property type="match status" value="1"/>
</dbReference>
<dbReference type="InterPro" id="IPR012997">
    <property type="entry name" value="RplA"/>
</dbReference>
<dbReference type="HAMAP" id="MF_02071">
    <property type="entry name" value="RlpA"/>
    <property type="match status" value="1"/>
</dbReference>
<dbReference type="NCBIfam" id="TIGR00413">
    <property type="entry name" value="rlpA"/>
    <property type="match status" value="1"/>
</dbReference>
<evidence type="ECO:0000256" key="5">
    <source>
        <dbReference type="RuleBase" id="RU003495"/>
    </source>
</evidence>
<dbReference type="GO" id="GO:0042834">
    <property type="term" value="F:peptidoglycan binding"/>
    <property type="evidence" value="ECO:0007669"/>
    <property type="project" value="InterPro"/>
</dbReference>
<dbReference type="Gene3D" id="2.40.40.10">
    <property type="entry name" value="RlpA-like domain"/>
    <property type="match status" value="1"/>
</dbReference>
<dbReference type="PANTHER" id="PTHR34183">
    <property type="entry name" value="ENDOLYTIC PEPTIDOGLYCAN TRANSGLYCOSYLASE RLPA"/>
    <property type="match status" value="1"/>
</dbReference>
<reference evidence="7 8" key="1">
    <citation type="journal article" date="2011" name="Front. Microbiol.">
        <title>Genomic signatures of strain selection and enhancement in Bacillus atrophaeus var. globigii, a historical biowarfare simulant.</title>
        <authorList>
            <person name="Gibbons H.S."/>
            <person name="Broomall S.M."/>
            <person name="McNew L.A."/>
            <person name="Daligault H."/>
            <person name="Chapman C."/>
            <person name="Bruce D."/>
            <person name="Karavis M."/>
            <person name="Krepps M."/>
            <person name="McGregor P.A."/>
            <person name="Hong C."/>
            <person name="Park K.H."/>
            <person name="Akmal A."/>
            <person name="Feldman A."/>
            <person name="Lin J.S."/>
            <person name="Chang W.E."/>
            <person name="Higgs B.W."/>
            <person name="Demirev P."/>
            <person name="Lindquist J."/>
            <person name="Liem A."/>
            <person name="Fochler E."/>
            <person name="Read T.D."/>
            <person name="Tapia R."/>
            <person name="Johnson S."/>
            <person name="Bishop-Lilly K.A."/>
            <person name="Detter C."/>
            <person name="Han C."/>
            <person name="Sozhamannan S."/>
            <person name="Rosenzweig C.N."/>
            <person name="Skowronski E.W."/>
        </authorList>
    </citation>
    <scope>NUCLEOTIDE SEQUENCE [LARGE SCALE GENOMIC DNA]</scope>
    <source>
        <strain evidence="7 8">AK5</strain>
    </source>
</reference>
<organism evidence="7 8">
    <name type="scientific">Aliidiomarina haloalkalitolerans</name>
    <dbReference type="NCBI Taxonomy" id="859059"/>
    <lineage>
        <taxon>Bacteria</taxon>
        <taxon>Pseudomonadati</taxon>
        <taxon>Pseudomonadota</taxon>
        <taxon>Gammaproteobacteria</taxon>
        <taxon>Alteromonadales</taxon>
        <taxon>Idiomarinaceae</taxon>
        <taxon>Aliidiomarina</taxon>
    </lineage>
</organism>
<comment type="caution">
    <text evidence="7">The sequence shown here is derived from an EMBL/GenBank/DDBJ whole genome shotgun (WGS) entry which is preliminary data.</text>
</comment>
<feature type="signal peptide" evidence="4">
    <location>
        <begin position="1"/>
        <end position="22"/>
    </location>
</feature>
<accession>A0A432VZB0</accession>
<evidence type="ECO:0000256" key="4">
    <source>
        <dbReference type="HAMAP-Rule" id="MF_02071"/>
    </source>
</evidence>
<keyword evidence="2 4" id="KW-0456">Lyase</keyword>
<comment type="similarity">
    <text evidence="4 5">Belongs to the RlpA family.</text>
</comment>
<dbReference type="PANTHER" id="PTHR34183:SF1">
    <property type="entry name" value="ENDOLYTIC PEPTIDOGLYCAN TRANSGLYCOSYLASE RLPA"/>
    <property type="match status" value="1"/>
</dbReference>
<dbReference type="GO" id="GO:0008932">
    <property type="term" value="F:lytic endotransglycosylase activity"/>
    <property type="evidence" value="ECO:0007669"/>
    <property type="project" value="UniProtKB-UniRule"/>
</dbReference>
<sequence precursor="true">MQQSLVLSLISMFAVLGLSACASSPNAGTERYRTAQDYAPPRTPTAAELFPLTPRLEPLSQRGNLPYQVNGQAYSVRDTAEGYFAEGIASWYGKKFHGHLTSNGEFYDMYSLSAAHKTLPLPSWVRVTNLNNNKSVIVRVNDRGPFHAERIIDLSFSAAYALDMHLHGTAPVRVEAIEFDQPTPVSTQQTYIQVAAARELNNLEALRLRLQEIYDLDATTRVHQGLNRLILGPFDDRQTIYWMNRLQADGFEGIFRLPQERL</sequence>
<evidence type="ECO:0000313" key="7">
    <source>
        <dbReference type="EMBL" id="RUO22001.1"/>
    </source>
</evidence>
<dbReference type="RefSeq" id="WP_126791348.1">
    <property type="nucleotide sequence ID" value="NZ_PIPI01000001.1"/>
</dbReference>
<dbReference type="EC" id="4.2.2.-" evidence="4"/>
<dbReference type="SUPFAM" id="SSF110997">
    <property type="entry name" value="Sporulation related repeat"/>
    <property type="match status" value="1"/>
</dbReference>
<feature type="chain" id="PRO_5019596822" description="Endolytic peptidoglycan transglycosylase RlpA" evidence="4">
    <location>
        <begin position="23"/>
        <end position="262"/>
    </location>
</feature>
<gene>
    <name evidence="4" type="primary">rlpA</name>
    <name evidence="7" type="ORF">CWE06_03980</name>
</gene>
<dbReference type="PROSITE" id="PS51724">
    <property type="entry name" value="SPOR"/>
    <property type="match status" value="1"/>
</dbReference>
<dbReference type="AlphaFoldDB" id="A0A432VZB0"/>
<dbReference type="EMBL" id="PIPI01000001">
    <property type="protein sequence ID" value="RUO22001.1"/>
    <property type="molecule type" value="Genomic_DNA"/>
</dbReference>